<name>A0A6J2VH87_CHACN</name>
<dbReference type="PANTHER" id="PTHR31935:SF1">
    <property type="entry name" value="COILED-COIL DOMAIN-CONTAINING PROTEIN 13"/>
    <property type="match status" value="1"/>
</dbReference>
<keyword evidence="3" id="KW-1185">Reference proteome</keyword>
<feature type="region of interest" description="Disordered" evidence="2">
    <location>
        <begin position="561"/>
        <end position="602"/>
    </location>
</feature>
<dbReference type="PANTHER" id="PTHR31935">
    <property type="entry name" value="COILED-COIL DOMAIN-CONTAINING PROTEIN 13"/>
    <property type="match status" value="1"/>
</dbReference>
<feature type="region of interest" description="Disordered" evidence="2">
    <location>
        <begin position="367"/>
        <end position="394"/>
    </location>
</feature>
<feature type="coiled-coil region" evidence="1">
    <location>
        <begin position="133"/>
        <end position="207"/>
    </location>
</feature>
<dbReference type="InParanoid" id="A0A6J2VH87"/>
<dbReference type="GeneID" id="115812308"/>
<evidence type="ECO:0000256" key="2">
    <source>
        <dbReference type="SAM" id="MobiDB-lite"/>
    </source>
</evidence>
<dbReference type="InterPro" id="IPR038929">
    <property type="entry name" value="CCDC13"/>
</dbReference>
<evidence type="ECO:0000313" key="3">
    <source>
        <dbReference type="Proteomes" id="UP000504632"/>
    </source>
</evidence>
<dbReference type="GO" id="GO:0031122">
    <property type="term" value="P:cytoplasmic microtubule organization"/>
    <property type="evidence" value="ECO:0007669"/>
    <property type="project" value="TreeGrafter"/>
</dbReference>
<feature type="coiled-coil region" evidence="1">
    <location>
        <begin position="69"/>
        <end position="96"/>
    </location>
</feature>
<feature type="region of interest" description="Disordered" evidence="2">
    <location>
        <begin position="429"/>
        <end position="461"/>
    </location>
</feature>
<dbReference type="CTD" id="152206"/>
<sequence>MEDADDELKEHLRLQFQALQEKQAARFQKRLQQRREVELEKASSNPGLLTSQDQQDISVVESDPDGLKTRVLQNENEVLQEQLRELRDENGRLYKLLSERDFEIKHLKKKREEDRLALVGTAGIAGDAAATKIVELSKKNRELVVEIERERTKTKQIHNRVKELEREEHSPLAKTLQEKLSTAQLKMTEYRNQIQALKQDLKIAHKVLISEVGEEVNIQQLLSSPGNWRGRAQQILALQTRVRELERQLGQSIRVKQLCDLSMDEEMLGHGEMSGNQDRNLSHIRSMERKRKESLEKLMADYEALLGEHSGTKKQLEGSRARNKVLSTEIKVLKGQVSTLLDKGKHDDELVDALLKQQTQLQSMLGRFSQKDQEQGEAKKALEEQQHNEVQGQNSLIQQLKQMVSEREAKVLELEQEIQQLALRKEDFREAEVNSGSSRTSTGREENNRRSTSGRSISKLGHKLVESAPALSSVRESRPDSQCPDCAAKMVQCTEYKTLYQTTTVERDRLLELTKVYQTREEEMKERCMEVEQKLREERRRAVTLEQQLENAKLNLEKGMTSLKPGRSQTGVTYSSLSLPERQESVSPHRASDVSHDAQLSELSSQLAIQREENEALRATLRSTQQEKEEDLQRYRQTMGQVKQMFLQALQQHMKDGASPGS</sequence>
<dbReference type="AlphaFoldDB" id="A0A6J2VH87"/>
<gene>
    <name evidence="4" type="primary">ccdc13</name>
</gene>
<feature type="compositionally biased region" description="Basic and acidic residues" evidence="2">
    <location>
        <begin position="369"/>
        <end position="387"/>
    </location>
</feature>
<evidence type="ECO:0000313" key="4">
    <source>
        <dbReference type="RefSeq" id="XP_030630651.1"/>
    </source>
</evidence>
<keyword evidence="1" id="KW-0175">Coiled coil</keyword>
<dbReference type="GO" id="GO:0034451">
    <property type="term" value="C:centriolar satellite"/>
    <property type="evidence" value="ECO:0007669"/>
    <property type="project" value="TreeGrafter"/>
</dbReference>
<dbReference type="OrthoDB" id="10258312at2759"/>
<evidence type="ECO:0000256" key="1">
    <source>
        <dbReference type="SAM" id="Coils"/>
    </source>
</evidence>
<dbReference type="GO" id="GO:1905515">
    <property type="term" value="P:non-motile cilium assembly"/>
    <property type="evidence" value="ECO:0007669"/>
    <property type="project" value="TreeGrafter"/>
</dbReference>
<dbReference type="RefSeq" id="XP_030630651.1">
    <property type="nucleotide sequence ID" value="XM_030774791.1"/>
</dbReference>
<organism evidence="3 4">
    <name type="scientific">Chanos chanos</name>
    <name type="common">Milkfish</name>
    <name type="synonym">Mugil chanos</name>
    <dbReference type="NCBI Taxonomy" id="29144"/>
    <lineage>
        <taxon>Eukaryota</taxon>
        <taxon>Metazoa</taxon>
        <taxon>Chordata</taxon>
        <taxon>Craniata</taxon>
        <taxon>Vertebrata</taxon>
        <taxon>Euteleostomi</taxon>
        <taxon>Actinopterygii</taxon>
        <taxon>Neopterygii</taxon>
        <taxon>Teleostei</taxon>
        <taxon>Ostariophysi</taxon>
        <taxon>Gonorynchiformes</taxon>
        <taxon>Chanidae</taxon>
        <taxon>Chanos</taxon>
    </lineage>
</organism>
<dbReference type="Proteomes" id="UP000504632">
    <property type="component" value="Chromosome 5"/>
</dbReference>
<protein>
    <submittedName>
        <fullName evidence="4">Coiled-coil domain-containing protein 13</fullName>
    </submittedName>
</protein>
<proteinExistence type="predicted"/>
<accession>A0A6J2VH87</accession>
<reference evidence="4" key="1">
    <citation type="submission" date="2025-08" db="UniProtKB">
        <authorList>
            <consortium name="RefSeq"/>
        </authorList>
    </citation>
    <scope>IDENTIFICATION</scope>
</reference>
<feature type="compositionally biased region" description="Polar residues" evidence="2">
    <location>
        <begin position="567"/>
        <end position="578"/>
    </location>
</feature>
<feature type="coiled-coil region" evidence="1">
    <location>
        <begin position="521"/>
        <end position="555"/>
    </location>
</feature>